<dbReference type="EMBL" id="AZJI01000001">
    <property type="protein sequence ID" value="ETD24885.1"/>
    <property type="molecule type" value="Genomic_DNA"/>
</dbReference>
<dbReference type="NCBIfam" id="TIGR01901">
    <property type="entry name" value="adhes_NPXG"/>
    <property type="match status" value="1"/>
</dbReference>
<comment type="caution">
    <text evidence="1">The sequence shown here is derived from an EMBL/GenBank/DDBJ whole genome shotgun (WGS) entry which is preliminary data.</text>
</comment>
<dbReference type="RefSeq" id="WP_023926887.1">
    <property type="nucleotide sequence ID" value="NZ_KI669454.1"/>
</dbReference>
<reference evidence="1 2" key="1">
    <citation type="journal article" date="2014" name="Genome Announc.">
        <title>Draft genome sequences of six enterohepatic helicobacter species isolated from humans and one from rhesus macaques.</title>
        <authorList>
            <person name="Shen Z."/>
            <person name="Sheh A."/>
            <person name="Young S.K."/>
            <person name="Abouelliel A."/>
            <person name="Ward D.V."/>
            <person name="Earl A.M."/>
            <person name="Fox J.G."/>
        </authorList>
    </citation>
    <scope>NUCLEOTIDE SEQUENCE [LARGE SCALE GENOMIC DNA]</scope>
    <source>
        <strain evidence="1 2">MIT 99-5501</strain>
    </source>
</reference>
<keyword evidence="2" id="KW-1185">Reference proteome</keyword>
<evidence type="ECO:0000313" key="2">
    <source>
        <dbReference type="Proteomes" id="UP000018731"/>
    </source>
</evidence>
<dbReference type="Proteomes" id="UP000018731">
    <property type="component" value="Unassembled WGS sequence"/>
</dbReference>
<dbReference type="OrthoDB" id="5320496at2"/>
<dbReference type="InterPro" id="IPR011050">
    <property type="entry name" value="Pectin_lyase_fold/virulence"/>
</dbReference>
<name>V8CCY5_9HELI</name>
<proteinExistence type="predicted"/>
<evidence type="ECO:0000313" key="1">
    <source>
        <dbReference type="EMBL" id="ETD24885.1"/>
    </source>
</evidence>
<gene>
    <name evidence="1" type="ORF">HMPREF2086_00219</name>
</gene>
<dbReference type="PATRIC" id="fig|1357400.3.peg.315"/>
<dbReference type="InterPro" id="IPR012334">
    <property type="entry name" value="Pectin_lyas_fold"/>
</dbReference>
<organism evidence="1 2">
    <name type="scientific">Helicobacter macacae MIT 99-5501</name>
    <dbReference type="NCBI Taxonomy" id="1357400"/>
    <lineage>
        <taxon>Bacteria</taxon>
        <taxon>Pseudomonadati</taxon>
        <taxon>Campylobacterota</taxon>
        <taxon>Epsilonproteobacteria</taxon>
        <taxon>Campylobacterales</taxon>
        <taxon>Helicobacteraceae</taxon>
        <taxon>Helicobacter</taxon>
    </lineage>
</organism>
<protein>
    <submittedName>
        <fullName evidence="1">Uncharacterized protein</fullName>
    </submittedName>
</protein>
<dbReference type="HOGENOM" id="CLU_1419733_0_0_7"/>
<dbReference type="InterPro" id="IPR008638">
    <property type="entry name" value="FhaB/CdiA-like_TPS"/>
</dbReference>
<sequence length="191" mass="20358">MLEVAGDKASVLIANPNGIVCKSCGFSNVANLALSTALIEDKLALDEKWLNNNTINTNGANIINNINTTNNKNNANNINNTNTPNNNTANALSNANSAHSLQSPQSLQEQLKHNLSLRVQKGHINIDSLNASNTTILTLLSKSLKINKALYANNLSILLGSNDISLSDKGGIASLATTANSKHTKCKKYHK</sequence>
<dbReference type="AlphaFoldDB" id="V8CCY5"/>
<dbReference type="SUPFAM" id="SSF51126">
    <property type="entry name" value="Pectin lyase-like"/>
    <property type="match status" value="1"/>
</dbReference>
<dbReference type="Gene3D" id="2.160.20.10">
    <property type="entry name" value="Single-stranded right-handed beta-helix, Pectin lyase-like"/>
    <property type="match status" value="1"/>
</dbReference>
<accession>V8CCY5</accession>
<dbReference type="STRING" id="1357400.HMPREF2086_00219"/>